<reference evidence="2" key="1">
    <citation type="submission" date="2021-06" db="EMBL/GenBank/DDBJ databases">
        <authorList>
            <person name="Hodson N. C."/>
            <person name="Mongue J. A."/>
            <person name="Jaron S. K."/>
        </authorList>
    </citation>
    <scope>NUCLEOTIDE SEQUENCE</scope>
</reference>
<comment type="caution">
    <text evidence="2">The sequence shown here is derived from an EMBL/GenBank/DDBJ whole genome shotgun (WGS) entry which is preliminary data.</text>
</comment>
<dbReference type="AlphaFoldDB" id="A0A8J2JQ87"/>
<dbReference type="EMBL" id="CAJVCH010099536">
    <property type="protein sequence ID" value="CAG7723478.1"/>
    <property type="molecule type" value="Genomic_DNA"/>
</dbReference>
<evidence type="ECO:0000313" key="2">
    <source>
        <dbReference type="EMBL" id="CAG7723478.1"/>
    </source>
</evidence>
<protein>
    <recommendedName>
        <fullName evidence="1">Reelin domain-containing protein</fullName>
    </recommendedName>
</protein>
<keyword evidence="3" id="KW-1185">Reference proteome</keyword>
<dbReference type="Proteomes" id="UP000708208">
    <property type="component" value="Unassembled WGS sequence"/>
</dbReference>
<feature type="domain" description="Reelin" evidence="1">
    <location>
        <begin position="36"/>
        <end position="157"/>
    </location>
</feature>
<gene>
    <name evidence="2" type="ORF">AFUS01_LOCUS12564</name>
</gene>
<dbReference type="Pfam" id="PF02014">
    <property type="entry name" value="Reeler"/>
    <property type="match status" value="1"/>
</dbReference>
<evidence type="ECO:0000259" key="1">
    <source>
        <dbReference type="Pfam" id="PF02014"/>
    </source>
</evidence>
<sequence>MTKFISGYLTVIFYYVTSSSECLYTRRRSTVSPSWCVSLRPENLKTVRPQIEFSPFFLELQIYETSANINVSIVAKDDVATALAIYVTAVDKMENKLGNFLSSSPGIHIVSCNYPHIDAAYVINGSAKNYFLWSPRRPVKSVMFIATVVYRPTKYWILRSEVFIPTPKIDSSEETRLPFRTFNDTHTLTRLISNRRHVPFLLQIS</sequence>
<name>A0A8J2JQ87_9HEXA</name>
<organism evidence="2 3">
    <name type="scientific">Allacma fusca</name>
    <dbReference type="NCBI Taxonomy" id="39272"/>
    <lineage>
        <taxon>Eukaryota</taxon>
        <taxon>Metazoa</taxon>
        <taxon>Ecdysozoa</taxon>
        <taxon>Arthropoda</taxon>
        <taxon>Hexapoda</taxon>
        <taxon>Collembola</taxon>
        <taxon>Symphypleona</taxon>
        <taxon>Sminthuridae</taxon>
        <taxon>Allacma</taxon>
    </lineage>
</organism>
<dbReference type="InterPro" id="IPR002861">
    <property type="entry name" value="Reeler_dom"/>
</dbReference>
<proteinExistence type="predicted"/>
<accession>A0A8J2JQ87</accession>
<evidence type="ECO:0000313" key="3">
    <source>
        <dbReference type="Proteomes" id="UP000708208"/>
    </source>
</evidence>